<reference evidence="1" key="1">
    <citation type="submission" date="2016-08" db="EMBL/GenBank/DDBJ databases">
        <authorList>
            <person name="Seilhamer J.J."/>
        </authorList>
    </citation>
    <scope>NUCLEOTIDE SEQUENCE</scope>
    <source>
        <strain evidence="1">86</strain>
    </source>
</reference>
<dbReference type="AlphaFoldDB" id="A0A212LD01"/>
<dbReference type="RefSeq" id="WP_288195807.1">
    <property type="nucleotide sequence ID" value="NZ_LT608334.1"/>
</dbReference>
<sequence>MDEPRTLKAPWPIIEHKESFEVQDASGSITIAFVYFEDEPGRQRATHRLSRDEARRVASHIARIPEYIAATKGEVK</sequence>
<gene>
    <name evidence="1" type="ORF">KL86PLE_20089</name>
</gene>
<protein>
    <submittedName>
        <fullName evidence="1">Uncharacterized protein</fullName>
    </submittedName>
</protein>
<evidence type="ECO:0000313" key="1">
    <source>
        <dbReference type="EMBL" id="SCM75421.1"/>
    </source>
</evidence>
<proteinExistence type="predicted"/>
<name>A0A212LD01_9HYPH</name>
<dbReference type="EMBL" id="FMJD01000006">
    <property type="protein sequence ID" value="SCM75421.1"/>
    <property type="molecule type" value="Genomic_DNA"/>
</dbReference>
<accession>A0A212LD01</accession>
<organism evidence="1">
    <name type="scientific">uncultured Pleomorphomonas sp</name>
    <dbReference type="NCBI Taxonomy" id="442121"/>
    <lineage>
        <taxon>Bacteria</taxon>
        <taxon>Pseudomonadati</taxon>
        <taxon>Pseudomonadota</taxon>
        <taxon>Alphaproteobacteria</taxon>
        <taxon>Hyphomicrobiales</taxon>
        <taxon>Pleomorphomonadaceae</taxon>
        <taxon>Pleomorphomonas</taxon>
        <taxon>environmental samples</taxon>
    </lineage>
</organism>